<dbReference type="PANTHER" id="PTHR13710:SF105">
    <property type="entry name" value="ATP-DEPENDENT DNA HELICASE Q1"/>
    <property type="match status" value="1"/>
</dbReference>
<dbReference type="GO" id="GO:0000724">
    <property type="term" value="P:double-strand break repair via homologous recombination"/>
    <property type="evidence" value="ECO:0007669"/>
    <property type="project" value="TreeGrafter"/>
</dbReference>
<dbReference type="SUPFAM" id="SSF52540">
    <property type="entry name" value="P-loop containing nucleoside triphosphate hydrolases"/>
    <property type="match status" value="1"/>
</dbReference>
<accession>A0AAD9Q5W6</accession>
<keyword evidence="8" id="KW-0378">Hydrolase</keyword>
<dbReference type="AlphaFoldDB" id="A0AAD9Q5W6"/>
<reference evidence="8" key="2">
    <citation type="journal article" date="2023" name="Science">
        <title>Genomic signatures of disease resistance in endangered staghorn corals.</title>
        <authorList>
            <person name="Vollmer S.V."/>
            <person name="Selwyn J.D."/>
            <person name="Despard B.A."/>
            <person name="Roesel C.L."/>
        </authorList>
    </citation>
    <scope>NUCLEOTIDE SEQUENCE</scope>
    <source>
        <strain evidence="8">K2</strain>
    </source>
</reference>
<keyword evidence="2" id="KW-0238">DNA-binding</keyword>
<evidence type="ECO:0000256" key="3">
    <source>
        <dbReference type="ARBA" id="ARBA00023235"/>
    </source>
</evidence>
<dbReference type="GO" id="GO:0003677">
    <property type="term" value="F:DNA binding"/>
    <property type="evidence" value="ECO:0007669"/>
    <property type="project" value="UniProtKB-KW"/>
</dbReference>
<gene>
    <name evidence="8" type="ORF">P5673_023617</name>
</gene>
<dbReference type="GO" id="GO:0009378">
    <property type="term" value="F:four-way junction helicase activity"/>
    <property type="evidence" value="ECO:0007669"/>
    <property type="project" value="TreeGrafter"/>
</dbReference>
<dbReference type="EMBL" id="JARQWQ010000066">
    <property type="protein sequence ID" value="KAK2554931.1"/>
    <property type="molecule type" value="Genomic_DNA"/>
</dbReference>
<evidence type="ECO:0000256" key="5">
    <source>
        <dbReference type="ARBA" id="ARBA00034808"/>
    </source>
</evidence>
<keyword evidence="8" id="KW-0067">ATP-binding</keyword>
<keyword evidence="8" id="KW-0347">Helicase</keyword>
<evidence type="ECO:0000259" key="7">
    <source>
        <dbReference type="Pfam" id="PF00271"/>
    </source>
</evidence>
<proteinExistence type="inferred from homology"/>
<dbReference type="GO" id="GO:0043138">
    <property type="term" value="F:3'-5' DNA helicase activity"/>
    <property type="evidence" value="ECO:0007669"/>
    <property type="project" value="UniProtKB-EC"/>
</dbReference>
<name>A0AAD9Q5W6_ACRCE</name>
<evidence type="ECO:0000256" key="2">
    <source>
        <dbReference type="ARBA" id="ARBA00023125"/>
    </source>
</evidence>
<keyword evidence="3" id="KW-0413">Isomerase</keyword>
<evidence type="ECO:0000256" key="6">
    <source>
        <dbReference type="ARBA" id="ARBA00044566"/>
    </source>
</evidence>
<feature type="domain" description="Helicase C-terminal" evidence="7">
    <location>
        <begin position="134"/>
        <end position="174"/>
    </location>
</feature>
<dbReference type="InterPro" id="IPR001650">
    <property type="entry name" value="Helicase_C-like"/>
</dbReference>
<evidence type="ECO:0000313" key="9">
    <source>
        <dbReference type="Proteomes" id="UP001249851"/>
    </source>
</evidence>
<evidence type="ECO:0000256" key="4">
    <source>
        <dbReference type="ARBA" id="ARBA00034617"/>
    </source>
</evidence>
<dbReference type="Gene3D" id="3.40.50.300">
    <property type="entry name" value="P-loop containing nucleotide triphosphate hydrolases"/>
    <property type="match status" value="1"/>
</dbReference>
<evidence type="ECO:0000313" key="8">
    <source>
        <dbReference type="EMBL" id="KAK2554931.1"/>
    </source>
</evidence>
<comment type="similarity">
    <text evidence="1">Belongs to the helicase family. RecQ subfamily.</text>
</comment>
<keyword evidence="9" id="KW-1185">Reference proteome</keyword>
<dbReference type="Proteomes" id="UP001249851">
    <property type="component" value="Unassembled WGS sequence"/>
</dbReference>
<evidence type="ECO:0000256" key="1">
    <source>
        <dbReference type="ARBA" id="ARBA00005446"/>
    </source>
</evidence>
<dbReference type="InterPro" id="IPR027417">
    <property type="entry name" value="P-loop_NTPase"/>
</dbReference>
<organism evidence="8 9">
    <name type="scientific">Acropora cervicornis</name>
    <name type="common">Staghorn coral</name>
    <dbReference type="NCBI Taxonomy" id="6130"/>
    <lineage>
        <taxon>Eukaryota</taxon>
        <taxon>Metazoa</taxon>
        <taxon>Cnidaria</taxon>
        <taxon>Anthozoa</taxon>
        <taxon>Hexacorallia</taxon>
        <taxon>Scleractinia</taxon>
        <taxon>Astrocoeniina</taxon>
        <taxon>Acroporidae</taxon>
        <taxon>Acropora</taxon>
    </lineage>
</organism>
<dbReference type="GO" id="GO:0005694">
    <property type="term" value="C:chromosome"/>
    <property type="evidence" value="ECO:0007669"/>
    <property type="project" value="TreeGrafter"/>
</dbReference>
<protein>
    <recommendedName>
        <fullName evidence="5">DNA 3'-5' helicase</fullName>
        <ecNumber evidence="5">5.6.2.4</ecNumber>
    </recommendedName>
    <alternativeName>
        <fullName evidence="6">DNA 3'-5' helicase Q1</fullName>
    </alternativeName>
</protein>
<sequence>MTPLIKIALSQLSDGDQTNNISQELSVKLHKLEANLNRENIFYRVLPRGNRGDEKLIDVIKPYALELKEQVISNPLTIFYSNLETCGECYSYFEQELGEQQFYPPGSPAKFSNRLFAQYHAQYPEEYRTSLSVFVTVAFGVGMDVPTVERVIHIGIPYTMEDFFQETGRARRNGNSAMH</sequence>
<feature type="non-terminal residue" evidence="8">
    <location>
        <position position="1"/>
    </location>
</feature>
<comment type="caution">
    <text evidence="8">The sequence shown here is derived from an EMBL/GenBank/DDBJ whole genome shotgun (WGS) entry which is preliminary data.</text>
</comment>
<keyword evidence="8" id="KW-0547">Nucleotide-binding</keyword>
<dbReference type="Pfam" id="PF00271">
    <property type="entry name" value="Helicase_C"/>
    <property type="match status" value="1"/>
</dbReference>
<dbReference type="PANTHER" id="PTHR13710">
    <property type="entry name" value="DNA HELICASE RECQ FAMILY MEMBER"/>
    <property type="match status" value="1"/>
</dbReference>
<dbReference type="EC" id="5.6.2.4" evidence="5"/>
<reference evidence="8" key="1">
    <citation type="journal article" date="2023" name="G3 (Bethesda)">
        <title>Whole genome assembly and annotation of the endangered Caribbean coral Acropora cervicornis.</title>
        <authorList>
            <person name="Selwyn J.D."/>
            <person name="Vollmer S.V."/>
        </authorList>
    </citation>
    <scope>NUCLEOTIDE SEQUENCE</scope>
    <source>
        <strain evidence="8">K2</strain>
    </source>
</reference>
<dbReference type="GO" id="GO:0005737">
    <property type="term" value="C:cytoplasm"/>
    <property type="evidence" value="ECO:0007669"/>
    <property type="project" value="TreeGrafter"/>
</dbReference>
<comment type="catalytic activity">
    <reaction evidence="4">
        <text>Couples ATP hydrolysis with the unwinding of duplex DNA by translocating in the 3'-5' direction.</text>
        <dbReference type="EC" id="5.6.2.4"/>
    </reaction>
</comment>